<organism evidence="2 3">
    <name type="scientific">Hymenobacter mucosus</name>
    <dbReference type="NCBI Taxonomy" id="1411120"/>
    <lineage>
        <taxon>Bacteria</taxon>
        <taxon>Pseudomonadati</taxon>
        <taxon>Bacteroidota</taxon>
        <taxon>Cytophagia</taxon>
        <taxon>Cytophagales</taxon>
        <taxon>Hymenobacteraceae</taxon>
        <taxon>Hymenobacter</taxon>
    </lineage>
</organism>
<protein>
    <submittedName>
        <fullName evidence="2">Uncharacterized protein</fullName>
    </submittedName>
</protein>
<reference evidence="3" key="1">
    <citation type="submission" date="2017-06" db="EMBL/GenBank/DDBJ databases">
        <authorList>
            <person name="Varghese N."/>
            <person name="Submissions S."/>
        </authorList>
    </citation>
    <scope>NUCLEOTIDE SEQUENCE [LARGE SCALE GENOMIC DNA]</scope>
    <source>
        <strain evidence="3">DSM 28041</strain>
    </source>
</reference>
<keyword evidence="1" id="KW-0812">Transmembrane</keyword>
<feature type="transmembrane region" description="Helical" evidence="1">
    <location>
        <begin position="157"/>
        <end position="181"/>
    </location>
</feature>
<evidence type="ECO:0000313" key="3">
    <source>
        <dbReference type="Proteomes" id="UP000198310"/>
    </source>
</evidence>
<accession>A0A238VD49</accession>
<evidence type="ECO:0000256" key="1">
    <source>
        <dbReference type="SAM" id="Phobius"/>
    </source>
</evidence>
<dbReference type="Proteomes" id="UP000198310">
    <property type="component" value="Unassembled WGS sequence"/>
</dbReference>
<dbReference type="RefSeq" id="WP_143436968.1">
    <property type="nucleotide sequence ID" value="NZ_FZNS01000001.1"/>
</dbReference>
<name>A0A238VD49_9BACT</name>
<keyword evidence="1" id="KW-1133">Transmembrane helix</keyword>
<proteinExistence type="predicted"/>
<sequence>METSCTTRPGVLAAFRRRLPASLLSGVTLVIHMVLASGCNYYWPQQQTADPAGVASLASSKLFLVHQGNSVWQLQNPQLSGEALQGQKADLTLELRQYATPIIGQGLRYKRRDKHTALNLVHLYLTDSHTFTGSQVSIPLADMQRLEVIERDTGKTIFSHVLVGAGVVGGAYVILGIIVLLTKSSCPFVYAYNGANYQFVGEAYGGAIFAPAERDDYMPLPNLQAQGQDYQLKITNELRERQYTNVAELWLVHHPAATSVLIDSQGNMHTIGRPMAAVQATSDAGTDYTTHLATRDKIALLFNDETPGTAPNSVVLTFPNPTQARAGKLVLHAQNSLWLDYLYGEFTKKFGSYYGQWASTQHNVPARELREWSEQQGVPLRVSIETTQGWQLVEQIQTVGPLASRDLVVPFTVPGTTSSGPIRLKLETGFMFWEVDYAAVDFSADAPVHIEKLTPHSARDEQGRDQRTALATTDSHYLAQTHPGTEVALRYRAASTPTPDHMGTTAFLHTRGYYEHIRNYEGLPNLPELYSFRKPGRFITFSKDKYHQSYQELHLAAATH</sequence>
<dbReference type="EMBL" id="FZNS01000001">
    <property type="protein sequence ID" value="SNR32094.1"/>
    <property type="molecule type" value="Genomic_DNA"/>
</dbReference>
<gene>
    <name evidence="2" type="ORF">SAMN06269173_101463</name>
</gene>
<keyword evidence="3" id="KW-1185">Reference proteome</keyword>
<evidence type="ECO:0000313" key="2">
    <source>
        <dbReference type="EMBL" id="SNR32094.1"/>
    </source>
</evidence>
<keyword evidence="1" id="KW-0472">Membrane</keyword>
<dbReference type="AlphaFoldDB" id="A0A238VD49"/>